<dbReference type="InterPro" id="IPR006056">
    <property type="entry name" value="RidA"/>
</dbReference>
<proteinExistence type="inferred from homology"/>
<evidence type="ECO:0000256" key="1">
    <source>
        <dbReference type="ARBA" id="ARBA00010552"/>
    </source>
</evidence>
<dbReference type="FunFam" id="3.30.1330.40:FF:000001">
    <property type="entry name" value="L-PSP family endoribonuclease"/>
    <property type="match status" value="1"/>
</dbReference>
<evidence type="ECO:0000313" key="3">
    <source>
        <dbReference type="Proteomes" id="UP000663720"/>
    </source>
</evidence>
<dbReference type="PROSITE" id="PS01094">
    <property type="entry name" value="UPF0076"/>
    <property type="match status" value="1"/>
</dbReference>
<dbReference type="CDD" id="cd00448">
    <property type="entry name" value="YjgF_YER057c_UK114_family"/>
    <property type="match status" value="1"/>
</dbReference>
<organism evidence="2 3">
    <name type="scientific">Desulfonema limicola</name>
    <dbReference type="NCBI Taxonomy" id="45656"/>
    <lineage>
        <taxon>Bacteria</taxon>
        <taxon>Pseudomonadati</taxon>
        <taxon>Thermodesulfobacteriota</taxon>
        <taxon>Desulfobacteria</taxon>
        <taxon>Desulfobacterales</taxon>
        <taxon>Desulfococcaceae</taxon>
        <taxon>Desulfonema</taxon>
    </lineage>
</organism>
<dbReference type="PANTHER" id="PTHR11803">
    <property type="entry name" value="2-IMINOBUTANOATE/2-IMINOPROPANOATE DEAMINASE RIDA"/>
    <property type="match status" value="1"/>
</dbReference>
<name>A0A975BCL3_9BACT</name>
<accession>A0A975BCL3</accession>
<dbReference type="InterPro" id="IPR006175">
    <property type="entry name" value="YjgF/YER057c/UK114"/>
</dbReference>
<dbReference type="PANTHER" id="PTHR11803:SF58">
    <property type="entry name" value="PROTEIN HMF1-RELATED"/>
    <property type="match status" value="1"/>
</dbReference>
<dbReference type="GO" id="GO:0019239">
    <property type="term" value="F:deaminase activity"/>
    <property type="evidence" value="ECO:0007669"/>
    <property type="project" value="TreeGrafter"/>
</dbReference>
<dbReference type="InterPro" id="IPR035959">
    <property type="entry name" value="RutC-like_sf"/>
</dbReference>
<dbReference type="RefSeq" id="WP_207688758.1">
    <property type="nucleotide sequence ID" value="NZ_CP061799.1"/>
</dbReference>
<keyword evidence="3" id="KW-1185">Reference proteome</keyword>
<dbReference type="NCBIfam" id="TIGR00004">
    <property type="entry name" value="Rid family detoxifying hydrolase"/>
    <property type="match status" value="1"/>
</dbReference>
<comment type="similarity">
    <text evidence="1">Belongs to the RutC family.</text>
</comment>
<dbReference type="Pfam" id="PF01042">
    <property type="entry name" value="Ribonuc_L-PSP"/>
    <property type="match status" value="1"/>
</dbReference>
<gene>
    <name evidence="2" type="primary">yjgF</name>
    <name evidence="2" type="ORF">dnl_52690</name>
</gene>
<evidence type="ECO:0000313" key="2">
    <source>
        <dbReference type="EMBL" id="QTA82883.1"/>
    </source>
</evidence>
<dbReference type="InterPro" id="IPR019897">
    <property type="entry name" value="RidA_CS"/>
</dbReference>
<dbReference type="AlphaFoldDB" id="A0A975BCL3"/>
<dbReference type="SUPFAM" id="SSF55298">
    <property type="entry name" value="YjgF-like"/>
    <property type="match status" value="1"/>
</dbReference>
<protein>
    <submittedName>
        <fullName evidence="2">2-iminobutanoate/2-iminopropanoate deaminase</fullName>
    </submittedName>
</protein>
<sequence>MICKVINTDKAPGAIGPYSQAVFSSPLLFVSGQLGMNPGTGDLVSDELSGQARQALDNLCNIVKAAGGSITDIACVDVFITDMKKFGEFNSVYQEFFSEHKPARAVVEVSALPKGACVEIKCIAQIK</sequence>
<dbReference type="Gene3D" id="3.30.1330.40">
    <property type="entry name" value="RutC-like"/>
    <property type="match status" value="1"/>
</dbReference>
<dbReference type="GO" id="GO:0005829">
    <property type="term" value="C:cytosol"/>
    <property type="evidence" value="ECO:0007669"/>
    <property type="project" value="TreeGrafter"/>
</dbReference>
<reference evidence="2" key="1">
    <citation type="journal article" date="2021" name="Microb. Physiol.">
        <title>Proteogenomic Insights into the Physiology of Marine, Sulfate-Reducing, Filamentous Desulfonema limicola and Desulfonema magnum.</title>
        <authorList>
            <person name="Schnaars V."/>
            <person name="Wohlbrand L."/>
            <person name="Scheve S."/>
            <person name="Hinrichs C."/>
            <person name="Reinhardt R."/>
            <person name="Rabus R."/>
        </authorList>
    </citation>
    <scope>NUCLEOTIDE SEQUENCE</scope>
    <source>
        <strain evidence="2">5ac10</strain>
    </source>
</reference>
<dbReference type="Proteomes" id="UP000663720">
    <property type="component" value="Chromosome"/>
</dbReference>
<dbReference type="EMBL" id="CP061799">
    <property type="protein sequence ID" value="QTA82883.1"/>
    <property type="molecule type" value="Genomic_DNA"/>
</dbReference>
<dbReference type="KEGG" id="dli:dnl_52690"/>